<dbReference type="InterPro" id="IPR001917">
    <property type="entry name" value="Aminotrans_II_pyridoxalP_BS"/>
</dbReference>
<evidence type="ECO:0000256" key="4">
    <source>
        <dbReference type="ARBA" id="ARBA00022898"/>
    </source>
</evidence>
<evidence type="ECO:0000256" key="3">
    <source>
        <dbReference type="ARBA" id="ARBA00022679"/>
    </source>
</evidence>
<dbReference type="EMBL" id="PTLS01000005">
    <property type="protein sequence ID" value="RMX27012.1"/>
    <property type="molecule type" value="Genomic_DNA"/>
</dbReference>
<comment type="caution">
    <text evidence="7">The sequence shown here is derived from an EMBL/GenBank/DDBJ whole genome shotgun (WGS) entry which is preliminary data.</text>
</comment>
<dbReference type="PANTHER" id="PTHR13693">
    <property type="entry name" value="CLASS II AMINOTRANSFERASE/8-AMINO-7-OXONONANOATE SYNTHASE"/>
    <property type="match status" value="1"/>
</dbReference>
<geneLocation type="plasmid" evidence="8">
    <name>pvp-r2lc01</name>
</geneLocation>
<comment type="subunit">
    <text evidence="2">Homodimer.</text>
</comment>
<keyword evidence="3" id="KW-0808">Transferase</keyword>
<evidence type="ECO:0000259" key="6">
    <source>
        <dbReference type="Pfam" id="PF00155"/>
    </source>
</evidence>
<gene>
    <name evidence="7" type="ORF">C5O77_00115</name>
</gene>
<proteinExistence type="inferred from homology"/>
<reference evidence="7 8" key="1">
    <citation type="journal article" date="2018" name="J Appl Environ Microbiol">
        <title>The gut symbionts Lactobacillus reuteri R2lc and 2010 encode a polyketide synthase cluster that activates the mammalian aryl-hydrocarbon receptor.</title>
        <authorList>
            <person name="Ozcam M."/>
            <person name="Roos S."/>
            <person name="Van Pijkeren J.P."/>
        </authorList>
    </citation>
    <scope>NUCLEOTIDE SEQUENCE [LARGE SCALE GENOMIC DNA]</scope>
    <source>
        <strain evidence="7 8">R2lc</strain>
        <plasmid evidence="8">pvp-r2lc01</plasmid>
    </source>
</reference>
<evidence type="ECO:0000256" key="2">
    <source>
        <dbReference type="ARBA" id="ARBA00011738"/>
    </source>
</evidence>
<dbReference type="GO" id="GO:0016740">
    <property type="term" value="F:transferase activity"/>
    <property type="evidence" value="ECO:0007669"/>
    <property type="project" value="UniProtKB-KW"/>
</dbReference>
<dbReference type="Proteomes" id="UP000276940">
    <property type="component" value="Plasmid pVP-R2lc01"/>
</dbReference>
<dbReference type="InterPro" id="IPR015422">
    <property type="entry name" value="PyrdxlP-dep_Trfase_small"/>
</dbReference>
<accession>A0A3M6SHX2</accession>
<dbReference type="PANTHER" id="PTHR13693:SF3">
    <property type="entry name" value="LD36009P"/>
    <property type="match status" value="1"/>
</dbReference>
<feature type="domain" description="Aminotransferase class I/classII large" evidence="6">
    <location>
        <begin position="47"/>
        <end position="389"/>
    </location>
</feature>
<dbReference type="CDD" id="cd06454">
    <property type="entry name" value="KBL_like"/>
    <property type="match status" value="1"/>
</dbReference>
<dbReference type="InterPro" id="IPR050087">
    <property type="entry name" value="AON_synthase_class-II"/>
</dbReference>
<dbReference type="InterPro" id="IPR004839">
    <property type="entry name" value="Aminotransferase_I/II_large"/>
</dbReference>
<dbReference type="Gene3D" id="3.40.640.10">
    <property type="entry name" value="Type I PLP-dependent aspartate aminotransferase-like (Major domain)"/>
    <property type="match status" value="1"/>
</dbReference>
<protein>
    <submittedName>
        <fullName evidence="7">8-amino-7-oxononanoate synthase</fullName>
    </submittedName>
</protein>
<comment type="cofactor">
    <cofactor evidence="1 5">
        <name>pyridoxal 5'-phosphate</name>
        <dbReference type="ChEBI" id="CHEBI:597326"/>
    </cofactor>
</comment>
<dbReference type="SUPFAM" id="SSF53383">
    <property type="entry name" value="PLP-dependent transferases"/>
    <property type="match status" value="1"/>
</dbReference>
<dbReference type="Gene3D" id="3.90.1150.10">
    <property type="entry name" value="Aspartate Aminotransferase, domain 1"/>
    <property type="match status" value="1"/>
</dbReference>
<organism evidence="7 8">
    <name type="scientific">Limosilactobacillus reuteri</name>
    <name type="common">Lactobacillus reuteri</name>
    <dbReference type="NCBI Taxonomy" id="1598"/>
    <lineage>
        <taxon>Bacteria</taxon>
        <taxon>Bacillati</taxon>
        <taxon>Bacillota</taxon>
        <taxon>Bacilli</taxon>
        <taxon>Lactobacillales</taxon>
        <taxon>Lactobacillaceae</taxon>
        <taxon>Limosilactobacillus</taxon>
    </lineage>
</organism>
<sequence length="401" mass="44586">MVMISSGIEEKIENGIKYIRNGKESGLYPFEQAFQGAQDGESLIDNKKVIMLTSNNYLGMATNKEVSHAMCNAINKYGSGTCGARLHNGTTELHKRLEEKCAEFFGTESAVVFSAGYLTNMGVLSAIADRETVIITDQYNHESIIDGIKLSGAQVRIFQHNNMRKLEEILSKNRNFRKKIIVVEGIYSMGGDLCPINRVVELANSYDASVYVDEAHSFGFVGKGNQGVAELFGCQDKVHMRMTTFSKSLAMVGGCIATDEATAMFIKHNANQYIFNASMPPAIAAGTLKALEIIQKEPWRKEKLWENTLRFRRGLIELGLDTMESTSPIVPIYIGDDLLNMKITKELLNEGVYIATAIYPAVSRNQSRLRATITSSLTSEEIDIALDKIDKVMTKYNIKRN</sequence>
<dbReference type="InterPro" id="IPR015424">
    <property type="entry name" value="PyrdxlP-dep_Trfase"/>
</dbReference>
<dbReference type="AlphaFoldDB" id="A0A3M6SHX2"/>
<dbReference type="InterPro" id="IPR015421">
    <property type="entry name" value="PyrdxlP-dep_Trfase_major"/>
</dbReference>
<dbReference type="GO" id="GO:0030170">
    <property type="term" value="F:pyridoxal phosphate binding"/>
    <property type="evidence" value="ECO:0007669"/>
    <property type="project" value="InterPro"/>
</dbReference>
<evidence type="ECO:0000313" key="8">
    <source>
        <dbReference type="Proteomes" id="UP000276940"/>
    </source>
</evidence>
<evidence type="ECO:0000313" key="7">
    <source>
        <dbReference type="EMBL" id="RMX27012.1"/>
    </source>
</evidence>
<dbReference type="PROSITE" id="PS00599">
    <property type="entry name" value="AA_TRANSFER_CLASS_2"/>
    <property type="match status" value="1"/>
</dbReference>
<dbReference type="Pfam" id="PF00155">
    <property type="entry name" value="Aminotran_1_2"/>
    <property type="match status" value="1"/>
</dbReference>
<evidence type="ECO:0000256" key="1">
    <source>
        <dbReference type="ARBA" id="ARBA00001933"/>
    </source>
</evidence>
<keyword evidence="7" id="KW-0614">Plasmid</keyword>
<keyword evidence="4 5" id="KW-0663">Pyridoxal phosphate</keyword>
<comment type="similarity">
    <text evidence="5">Belongs to the class-II pyridoxal-phosphate-dependent aminotransferase family.</text>
</comment>
<name>A0A3M6SHX2_LIMRT</name>
<evidence type="ECO:0000256" key="5">
    <source>
        <dbReference type="RuleBase" id="RU003693"/>
    </source>
</evidence>